<accession>A0AA39Q0V0</accession>
<proteinExistence type="predicted"/>
<sequence>MEDVQQAFFVGRQPFLFKIKGGPEPPDLALINKGLNRLAEVYTRGPDDTQATWRKYSHYKELSDIMDVLMPKIMLFYHPPYGMYSVDGSLNIWKDLRDNAKKWKKDEGPGSLTQLRDAALAEEEIDGKPYASDGSQDNEPEKGGSIENIIVISDNSDLESEGVPPSPPRGPSRERRPIGSHSNRRRASTLKGNNPNKRLVPRGQFVIEQEQILMSKPKRLMNPSCGNCARREWECYVEDERLMDYISGRRKKMRCILCIVRNGVCVNLEGRHKEALQRLSDA</sequence>
<evidence type="ECO:0000313" key="3">
    <source>
        <dbReference type="Proteomes" id="UP001175228"/>
    </source>
</evidence>
<evidence type="ECO:0000256" key="1">
    <source>
        <dbReference type="SAM" id="MobiDB-lite"/>
    </source>
</evidence>
<organism evidence="2 3">
    <name type="scientific">Armillaria luteobubalina</name>
    <dbReference type="NCBI Taxonomy" id="153913"/>
    <lineage>
        <taxon>Eukaryota</taxon>
        <taxon>Fungi</taxon>
        <taxon>Dikarya</taxon>
        <taxon>Basidiomycota</taxon>
        <taxon>Agaricomycotina</taxon>
        <taxon>Agaricomycetes</taxon>
        <taxon>Agaricomycetidae</taxon>
        <taxon>Agaricales</taxon>
        <taxon>Marasmiineae</taxon>
        <taxon>Physalacriaceae</taxon>
        <taxon>Armillaria</taxon>
    </lineage>
</organism>
<feature type="region of interest" description="Disordered" evidence="1">
    <location>
        <begin position="154"/>
        <end position="199"/>
    </location>
</feature>
<evidence type="ECO:0000313" key="2">
    <source>
        <dbReference type="EMBL" id="KAK0494041.1"/>
    </source>
</evidence>
<gene>
    <name evidence="2" type="ORF">EDD18DRAFT_1177242</name>
</gene>
<reference evidence="2" key="1">
    <citation type="submission" date="2023-06" db="EMBL/GenBank/DDBJ databases">
        <authorList>
            <consortium name="Lawrence Berkeley National Laboratory"/>
            <person name="Ahrendt S."/>
            <person name="Sahu N."/>
            <person name="Indic B."/>
            <person name="Wong-Bajracharya J."/>
            <person name="Merenyi Z."/>
            <person name="Ke H.-M."/>
            <person name="Monk M."/>
            <person name="Kocsube S."/>
            <person name="Drula E."/>
            <person name="Lipzen A."/>
            <person name="Balint B."/>
            <person name="Henrissat B."/>
            <person name="Andreopoulos B."/>
            <person name="Martin F.M."/>
            <person name="Harder C.B."/>
            <person name="Rigling D."/>
            <person name="Ford K.L."/>
            <person name="Foster G.D."/>
            <person name="Pangilinan J."/>
            <person name="Papanicolaou A."/>
            <person name="Barry K."/>
            <person name="LaButti K."/>
            <person name="Viragh M."/>
            <person name="Koriabine M."/>
            <person name="Yan M."/>
            <person name="Riley R."/>
            <person name="Champramary S."/>
            <person name="Plett K.L."/>
            <person name="Tsai I.J."/>
            <person name="Slot J."/>
            <person name="Sipos G."/>
            <person name="Plett J."/>
            <person name="Nagy L.G."/>
            <person name="Grigoriev I.V."/>
        </authorList>
    </citation>
    <scope>NUCLEOTIDE SEQUENCE</scope>
    <source>
        <strain evidence="2">HWK02</strain>
    </source>
</reference>
<protein>
    <submittedName>
        <fullName evidence="2">Uncharacterized protein</fullName>
    </submittedName>
</protein>
<name>A0AA39Q0V0_9AGAR</name>
<dbReference type="EMBL" id="JAUEPU010000022">
    <property type="protein sequence ID" value="KAK0494041.1"/>
    <property type="molecule type" value="Genomic_DNA"/>
</dbReference>
<keyword evidence="3" id="KW-1185">Reference proteome</keyword>
<dbReference type="Proteomes" id="UP001175228">
    <property type="component" value="Unassembled WGS sequence"/>
</dbReference>
<dbReference type="AlphaFoldDB" id="A0AA39Q0V0"/>
<comment type="caution">
    <text evidence="2">The sequence shown here is derived from an EMBL/GenBank/DDBJ whole genome shotgun (WGS) entry which is preliminary data.</text>
</comment>